<reference evidence="2 3" key="1">
    <citation type="submission" date="2016-01" db="EMBL/GenBank/DDBJ databases">
        <title>Use of Whole Genome Sequencing to ascertain that Brevibacterium massiliense (Roux, Raoult 2009) is a later heterotypic synonym of Brevibacterium ravenspurgense (Mages 2008).</title>
        <authorList>
            <person name="Bernier A.-M."/>
            <person name="Burdz T."/>
            <person name="Huynh C."/>
            <person name="Pachecho A.L."/>
            <person name="Wiebe D."/>
            <person name="Bonner C."/>
            <person name="Bernard K."/>
        </authorList>
    </citation>
    <scope>NUCLEOTIDE SEQUENCE [LARGE SCALE GENOMIC DNA]</scope>
    <source>
        <strain evidence="2 3">CCUG56047</strain>
    </source>
</reference>
<dbReference type="AlphaFoldDB" id="A0A150HBE6"/>
<protein>
    <submittedName>
        <fullName evidence="2">Uncharacterized protein</fullName>
    </submittedName>
</protein>
<dbReference type="Proteomes" id="UP000243589">
    <property type="component" value="Unassembled WGS sequence"/>
</dbReference>
<accession>A0A150HBE6</accession>
<evidence type="ECO:0000313" key="2">
    <source>
        <dbReference type="EMBL" id="KXZ59447.1"/>
    </source>
</evidence>
<keyword evidence="3" id="KW-1185">Reference proteome</keyword>
<organism evidence="2 3">
    <name type="scientific">Brevibacterium ravenspurgense</name>
    <dbReference type="NCBI Taxonomy" id="479117"/>
    <lineage>
        <taxon>Bacteria</taxon>
        <taxon>Bacillati</taxon>
        <taxon>Actinomycetota</taxon>
        <taxon>Actinomycetes</taxon>
        <taxon>Micrococcales</taxon>
        <taxon>Brevibacteriaceae</taxon>
        <taxon>Brevibacterium</taxon>
    </lineage>
</organism>
<dbReference type="EMBL" id="LQQC01000004">
    <property type="protein sequence ID" value="KXZ59447.1"/>
    <property type="molecule type" value="Genomic_DNA"/>
</dbReference>
<proteinExistence type="predicted"/>
<comment type="caution">
    <text evidence="2">The sequence shown here is derived from an EMBL/GenBank/DDBJ whole genome shotgun (WGS) entry which is preliminary data.</text>
</comment>
<name>A0A150HBE6_9MICO</name>
<gene>
    <name evidence="2" type="ORF">Bravens_00381</name>
</gene>
<feature type="compositionally biased region" description="Basic and acidic residues" evidence="1">
    <location>
        <begin position="63"/>
        <end position="84"/>
    </location>
</feature>
<dbReference type="RefSeq" id="WP_070576606.1">
    <property type="nucleotide sequence ID" value="NZ_LQQC01000004.1"/>
</dbReference>
<dbReference type="PATRIC" id="fig|479117.4.peg.377"/>
<evidence type="ECO:0000256" key="1">
    <source>
        <dbReference type="SAM" id="MobiDB-lite"/>
    </source>
</evidence>
<evidence type="ECO:0000313" key="3">
    <source>
        <dbReference type="Proteomes" id="UP000243589"/>
    </source>
</evidence>
<sequence length="94" mass="10231">MRYLCQRGHFGNPRPFQAGNPADGCEEPVAGPGEAHGDHEPAPDAEPQAPVHVERPLSACDEPGDRHPEPSDDHDHWQESEAHRGGSRPELTSL</sequence>
<feature type="region of interest" description="Disordered" evidence="1">
    <location>
        <begin position="1"/>
        <end position="94"/>
    </location>
</feature>